<protein>
    <submittedName>
        <fullName evidence="1">Uncharacterized protein</fullName>
    </submittedName>
</protein>
<evidence type="ECO:0000313" key="1">
    <source>
        <dbReference type="EMBL" id="KAH7907443.1"/>
    </source>
</evidence>
<organism evidence="1 2">
    <name type="scientific">Hygrophoropsis aurantiaca</name>
    <dbReference type="NCBI Taxonomy" id="72124"/>
    <lineage>
        <taxon>Eukaryota</taxon>
        <taxon>Fungi</taxon>
        <taxon>Dikarya</taxon>
        <taxon>Basidiomycota</taxon>
        <taxon>Agaricomycotina</taxon>
        <taxon>Agaricomycetes</taxon>
        <taxon>Agaricomycetidae</taxon>
        <taxon>Boletales</taxon>
        <taxon>Coniophorineae</taxon>
        <taxon>Hygrophoropsidaceae</taxon>
        <taxon>Hygrophoropsis</taxon>
    </lineage>
</organism>
<keyword evidence="2" id="KW-1185">Reference proteome</keyword>
<sequence>MAGFLRKKATTEKKHAGVDAKQAQLPQLPPKLPEVPPSLPPLFARFASKAPEESESPYNPWTTEISPPMLLNNMSQGPEVPQTSADEPPDVWDEWGIFEKNISTGMVMSDQTFADPRTQGTTGFSNYSSQGALPQPRQKAAIPASVPVNPRLHSFYEKSLPNGPHGILTRSPDIPSNNIHTDTSPSNGISSRSPEQKSSRPVREEIPSPPTVPSKTTNARDVETSQRSSKPSLPVHHSPISPLQTKSPKPTAPVPVLPGPTYSASSPSANHIPSSSPTAARRQLPSPAPSQDLGHTPRPPEKHSDRFPAQNTRHQAHPGSNSSHMSSTAYTSSNYTDMTGKTRSTLYSAHTSASLIAASKVKHRIIHGSLDSVSILLSFTPLLLLRLHPPSASIIARECLSAVYMLFARRGVLTHLGTLLDRSVSLDSFEICYLSSGSALLASKCR</sequence>
<evidence type="ECO:0000313" key="2">
    <source>
        <dbReference type="Proteomes" id="UP000790377"/>
    </source>
</evidence>
<comment type="caution">
    <text evidence="1">The sequence shown here is derived from an EMBL/GenBank/DDBJ whole genome shotgun (WGS) entry which is preliminary data.</text>
</comment>
<dbReference type="Proteomes" id="UP000790377">
    <property type="component" value="Unassembled WGS sequence"/>
</dbReference>
<proteinExistence type="predicted"/>
<name>A0ACB8A376_9AGAM</name>
<gene>
    <name evidence="1" type="ORF">BJ138DRAFT_499481</name>
</gene>
<reference evidence="1" key="1">
    <citation type="journal article" date="2021" name="New Phytol.">
        <title>Evolutionary innovations through gain and loss of genes in the ectomycorrhizal Boletales.</title>
        <authorList>
            <person name="Wu G."/>
            <person name="Miyauchi S."/>
            <person name="Morin E."/>
            <person name="Kuo A."/>
            <person name="Drula E."/>
            <person name="Varga T."/>
            <person name="Kohler A."/>
            <person name="Feng B."/>
            <person name="Cao Y."/>
            <person name="Lipzen A."/>
            <person name="Daum C."/>
            <person name="Hundley H."/>
            <person name="Pangilinan J."/>
            <person name="Johnson J."/>
            <person name="Barry K."/>
            <person name="LaButti K."/>
            <person name="Ng V."/>
            <person name="Ahrendt S."/>
            <person name="Min B."/>
            <person name="Choi I.G."/>
            <person name="Park H."/>
            <person name="Plett J.M."/>
            <person name="Magnuson J."/>
            <person name="Spatafora J.W."/>
            <person name="Nagy L.G."/>
            <person name="Henrissat B."/>
            <person name="Grigoriev I.V."/>
            <person name="Yang Z.L."/>
            <person name="Xu J."/>
            <person name="Martin F.M."/>
        </authorList>
    </citation>
    <scope>NUCLEOTIDE SEQUENCE</scope>
    <source>
        <strain evidence="1">ATCC 28755</strain>
    </source>
</reference>
<dbReference type="EMBL" id="MU267904">
    <property type="protein sequence ID" value="KAH7907443.1"/>
    <property type="molecule type" value="Genomic_DNA"/>
</dbReference>
<accession>A0ACB8A376</accession>